<dbReference type="CDD" id="cd15798">
    <property type="entry name" value="PMEI-like_3"/>
    <property type="match status" value="1"/>
</dbReference>
<feature type="transmembrane region" description="Helical" evidence="13">
    <location>
        <begin position="7"/>
        <end position="24"/>
    </location>
</feature>
<evidence type="ECO:0000256" key="13">
    <source>
        <dbReference type="SAM" id="Phobius"/>
    </source>
</evidence>
<dbReference type="InterPro" id="IPR000070">
    <property type="entry name" value="Pectinesterase_cat"/>
</dbReference>
<evidence type="ECO:0000256" key="12">
    <source>
        <dbReference type="RuleBase" id="RU000589"/>
    </source>
</evidence>
<evidence type="ECO:0000259" key="14">
    <source>
        <dbReference type="SMART" id="SM00856"/>
    </source>
</evidence>
<keyword evidence="13" id="KW-1133">Transmembrane helix</keyword>
<dbReference type="EC" id="3.1.1.11" evidence="5 12"/>
<dbReference type="OrthoDB" id="2019149at2759"/>
<keyword evidence="9 12" id="KW-0961">Cell wall biogenesis/degradation</keyword>
<comment type="function">
    <text evidence="12">Acts in the modification of cell walls via demethylesterification of cell wall pectin.</text>
</comment>
<keyword evidence="13" id="KW-0472">Membrane</keyword>
<dbReference type="InterPro" id="IPR006501">
    <property type="entry name" value="Pectinesterase_inhib_dom"/>
</dbReference>
<evidence type="ECO:0000256" key="1">
    <source>
        <dbReference type="ARBA" id="ARBA00004191"/>
    </source>
</evidence>
<dbReference type="SUPFAM" id="SSF101148">
    <property type="entry name" value="Plant invertase/pectin methylesterase inhibitor"/>
    <property type="match status" value="1"/>
</dbReference>
<dbReference type="NCBIfam" id="TIGR01614">
    <property type="entry name" value="PME_inhib"/>
    <property type="match status" value="1"/>
</dbReference>
<dbReference type="InterPro" id="IPR033131">
    <property type="entry name" value="Pectinesterase_Asp_AS"/>
</dbReference>
<dbReference type="InterPro" id="IPR012334">
    <property type="entry name" value="Pectin_lyas_fold"/>
</dbReference>
<evidence type="ECO:0000313" key="15">
    <source>
        <dbReference type="EMBL" id="PWA43995.1"/>
    </source>
</evidence>
<feature type="domain" description="Pectinesterase inhibitor" evidence="14">
    <location>
        <begin position="36"/>
        <end position="187"/>
    </location>
</feature>
<reference evidence="15 16" key="1">
    <citation type="journal article" date="2018" name="Mol. Plant">
        <title>The genome of Artemisia annua provides insight into the evolution of Asteraceae family and artemisinin biosynthesis.</title>
        <authorList>
            <person name="Shen Q."/>
            <person name="Zhang L."/>
            <person name="Liao Z."/>
            <person name="Wang S."/>
            <person name="Yan T."/>
            <person name="Shi P."/>
            <person name="Liu M."/>
            <person name="Fu X."/>
            <person name="Pan Q."/>
            <person name="Wang Y."/>
            <person name="Lv Z."/>
            <person name="Lu X."/>
            <person name="Zhang F."/>
            <person name="Jiang W."/>
            <person name="Ma Y."/>
            <person name="Chen M."/>
            <person name="Hao X."/>
            <person name="Li L."/>
            <person name="Tang Y."/>
            <person name="Lv G."/>
            <person name="Zhou Y."/>
            <person name="Sun X."/>
            <person name="Brodelius P.E."/>
            <person name="Rose J.K.C."/>
            <person name="Tang K."/>
        </authorList>
    </citation>
    <scope>NUCLEOTIDE SEQUENCE [LARGE SCALE GENOMIC DNA]</scope>
    <source>
        <strain evidence="16">cv. Huhao1</strain>
        <tissue evidence="15">Leaf</tissue>
    </source>
</reference>
<keyword evidence="7 12" id="KW-0378">Hydrolase</keyword>
<keyword evidence="6 12" id="KW-0134">Cell wall</keyword>
<dbReference type="Gene3D" id="1.20.140.40">
    <property type="entry name" value="Invertase/pectin methylesterase inhibitor family protein"/>
    <property type="match status" value="1"/>
</dbReference>
<dbReference type="InterPro" id="IPR011050">
    <property type="entry name" value="Pectin_lyase_fold/virulence"/>
</dbReference>
<dbReference type="AlphaFoldDB" id="A0A2U1L4S3"/>
<keyword evidence="16" id="KW-1185">Reference proteome</keyword>
<evidence type="ECO:0000256" key="11">
    <source>
        <dbReference type="PROSITE-ProRule" id="PRU10040"/>
    </source>
</evidence>
<evidence type="ECO:0000256" key="9">
    <source>
        <dbReference type="ARBA" id="ARBA00023316"/>
    </source>
</evidence>
<evidence type="ECO:0000256" key="2">
    <source>
        <dbReference type="ARBA" id="ARBA00005184"/>
    </source>
</evidence>
<comment type="similarity">
    <text evidence="4">In the C-terminal section; belongs to the pectinesterase family.</text>
</comment>
<dbReference type="SUPFAM" id="SSF51126">
    <property type="entry name" value="Pectin lyase-like"/>
    <property type="match status" value="1"/>
</dbReference>
<evidence type="ECO:0000256" key="3">
    <source>
        <dbReference type="ARBA" id="ARBA00006027"/>
    </source>
</evidence>
<comment type="subcellular location">
    <subcellularLocation>
        <location evidence="1 12">Secreted</location>
        <location evidence="1 12">Cell wall</location>
    </subcellularLocation>
</comment>
<dbReference type="GO" id="GO:0045490">
    <property type="term" value="P:pectin catabolic process"/>
    <property type="evidence" value="ECO:0007669"/>
    <property type="project" value="UniProtKB-UniRule"/>
</dbReference>
<protein>
    <recommendedName>
        <fullName evidence="5 12">Pectinesterase</fullName>
        <ecNumber evidence="5 12">3.1.1.11</ecNumber>
    </recommendedName>
</protein>
<dbReference type="PROSITE" id="PS00503">
    <property type="entry name" value="PECTINESTERASE_2"/>
    <property type="match status" value="1"/>
</dbReference>
<keyword evidence="8 12" id="KW-0063">Aspartyl esterase</keyword>
<evidence type="ECO:0000313" key="16">
    <source>
        <dbReference type="Proteomes" id="UP000245207"/>
    </source>
</evidence>
<dbReference type="PANTHER" id="PTHR31707">
    <property type="entry name" value="PECTINESTERASE"/>
    <property type="match status" value="1"/>
</dbReference>
<dbReference type="Gene3D" id="2.160.20.10">
    <property type="entry name" value="Single-stranded right-handed beta-helix, Pectin lyase-like"/>
    <property type="match status" value="1"/>
</dbReference>
<feature type="active site" evidence="11">
    <location>
        <position position="388"/>
    </location>
</feature>
<dbReference type="EMBL" id="PKPP01011520">
    <property type="protein sequence ID" value="PWA43995.1"/>
    <property type="molecule type" value="Genomic_DNA"/>
</dbReference>
<dbReference type="Proteomes" id="UP000245207">
    <property type="component" value="Unassembled WGS sequence"/>
</dbReference>
<dbReference type="InterPro" id="IPR018040">
    <property type="entry name" value="Pectinesterase_Tyr_AS"/>
</dbReference>
<evidence type="ECO:0000256" key="4">
    <source>
        <dbReference type="ARBA" id="ARBA00007786"/>
    </source>
</evidence>
<dbReference type="Pfam" id="PF04043">
    <property type="entry name" value="PMEI"/>
    <property type="match status" value="1"/>
</dbReference>
<comment type="caution">
    <text evidence="15">The sequence shown here is derived from an EMBL/GenBank/DDBJ whole genome shotgun (WGS) entry which is preliminary data.</text>
</comment>
<comment type="pathway">
    <text evidence="2 12">Glycan metabolism; pectin degradation; 2-dehydro-3-deoxy-D-gluconate from pectin: step 1/5.</text>
</comment>
<comment type="catalytic activity">
    <reaction evidence="10 12">
        <text>[(1-&gt;4)-alpha-D-galacturonosyl methyl ester](n) + n H2O = [(1-&gt;4)-alpha-D-galacturonosyl](n) + n methanol + n H(+)</text>
        <dbReference type="Rhea" id="RHEA:22380"/>
        <dbReference type="Rhea" id="RHEA-COMP:14570"/>
        <dbReference type="Rhea" id="RHEA-COMP:14573"/>
        <dbReference type="ChEBI" id="CHEBI:15377"/>
        <dbReference type="ChEBI" id="CHEBI:15378"/>
        <dbReference type="ChEBI" id="CHEBI:17790"/>
        <dbReference type="ChEBI" id="CHEBI:140522"/>
        <dbReference type="ChEBI" id="CHEBI:140523"/>
        <dbReference type="EC" id="3.1.1.11"/>
    </reaction>
</comment>
<dbReference type="SMART" id="SM00856">
    <property type="entry name" value="PMEI"/>
    <property type="match status" value="1"/>
</dbReference>
<name>A0A2U1L4S3_ARTAN</name>
<dbReference type="PROSITE" id="PS00800">
    <property type="entry name" value="PECTINESTERASE_1"/>
    <property type="match status" value="1"/>
</dbReference>
<comment type="similarity">
    <text evidence="3">In the N-terminal section; belongs to the PMEI family.</text>
</comment>
<accession>A0A2U1L4S3</accession>
<evidence type="ECO:0000256" key="10">
    <source>
        <dbReference type="ARBA" id="ARBA00047928"/>
    </source>
</evidence>
<dbReference type="GO" id="GO:0030599">
    <property type="term" value="F:pectinesterase activity"/>
    <property type="evidence" value="ECO:0007669"/>
    <property type="project" value="UniProtKB-UniRule"/>
</dbReference>
<keyword evidence="12" id="KW-0964">Secreted</keyword>
<evidence type="ECO:0000256" key="5">
    <source>
        <dbReference type="ARBA" id="ARBA00013229"/>
    </source>
</evidence>
<dbReference type="InterPro" id="IPR035513">
    <property type="entry name" value="Invertase/methylesterase_inhib"/>
</dbReference>
<dbReference type="GO" id="GO:0004857">
    <property type="term" value="F:enzyme inhibitor activity"/>
    <property type="evidence" value="ECO:0007669"/>
    <property type="project" value="InterPro"/>
</dbReference>
<proteinExistence type="inferred from homology"/>
<dbReference type="UniPathway" id="UPA00545">
    <property type="reaction ID" value="UER00823"/>
</dbReference>
<keyword evidence="13" id="KW-0812">Transmembrane</keyword>
<organism evidence="15 16">
    <name type="scientific">Artemisia annua</name>
    <name type="common">Sweet wormwood</name>
    <dbReference type="NCBI Taxonomy" id="35608"/>
    <lineage>
        <taxon>Eukaryota</taxon>
        <taxon>Viridiplantae</taxon>
        <taxon>Streptophyta</taxon>
        <taxon>Embryophyta</taxon>
        <taxon>Tracheophyta</taxon>
        <taxon>Spermatophyta</taxon>
        <taxon>Magnoliopsida</taxon>
        <taxon>eudicotyledons</taxon>
        <taxon>Gunneridae</taxon>
        <taxon>Pentapetalae</taxon>
        <taxon>asterids</taxon>
        <taxon>campanulids</taxon>
        <taxon>Asterales</taxon>
        <taxon>Asteraceae</taxon>
        <taxon>Asteroideae</taxon>
        <taxon>Anthemideae</taxon>
        <taxon>Artemisiinae</taxon>
        <taxon>Artemisia</taxon>
    </lineage>
</organism>
<dbReference type="Pfam" id="PF01095">
    <property type="entry name" value="Pectinesterase"/>
    <property type="match status" value="1"/>
</dbReference>
<evidence type="ECO:0000256" key="7">
    <source>
        <dbReference type="ARBA" id="ARBA00022801"/>
    </source>
</evidence>
<dbReference type="GO" id="GO:0042545">
    <property type="term" value="P:cell wall modification"/>
    <property type="evidence" value="ECO:0007669"/>
    <property type="project" value="UniProtKB-UniRule"/>
</dbReference>
<evidence type="ECO:0000256" key="8">
    <source>
        <dbReference type="ARBA" id="ARBA00023085"/>
    </source>
</evidence>
<evidence type="ECO:0000256" key="6">
    <source>
        <dbReference type="ARBA" id="ARBA00022512"/>
    </source>
</evidence>
<gene>
    <name evidence="15" type="ORF">CTI12_AA530470</name>
</gene>
<dbReference type="STRING" id="35608.A0A2U1L4S3"/>
<sequence length="552" mass="60580">MKASRVCVTILIVIFFGVGLIIVINRDRKNGGATHDTPESVDSICTLTDYKQACIATMTPLAHNRISTPVNVFNAAILAIVEAVSAAGTAFVSYADNDINHNQRLDDCKELMGYALEELLASSRMLGNQTDLPSMLDKQPELMNFLSAVVAYQETCLDGFDNEPELRAKMENVLLNTTQLTSNALAIVASTPIIFKANDIPSGTRGRKLLGTHKKGYPSWMSVDDQKLLKSSDVVLRPHAVVAKDESGQFKTIMGALAAYPKGNVGRYVVYVKEGIYDEYVTVTKDQVNVFMFGDGADKTIITGNRSHKTGWTTYKSATFSAIGSGFIAKSMGFRNTAGPEAAQAVALRSQSDRSAFFDVHIDGYQHTLYTHTHRQFYSSSIISGTVDFIFGDAAVIIQNCLIICKLPLHGQTNTITAQRRKMAQETTGLVIQHCHIMADPKLFPARSQVKSYLGRPLKEYSRTIVMESVVDDFIQPDGWLPWQGTFALDTCFYGEYANVGGGAGTDRRVKWKGFKVIKDRNEAMRYTAGAFVQGNGWLKGTGAPFYLGLKG</sequence>
<dbReference type="FunFam" id="2.160.20.10:FF:000001">
    <property type="entry name" value="Pectinesterase"/>
    <property type="match status" value="1"/>
</dbReference>